<dbReference type="AlphaFoldDB" id="A0A0S4L1K2"/>
<evidence type="ECO:0000313" key="1">
    <source>
        <dbReference type="EMBL" id="CUS31415.1"/>
    </source>
</evidence>
<evidence type="ECO:0000313" key="2">
    <source>
        <dbReference type="Proteomes" id="UP000199032"/>
    </source>
</evidence>
<dbReference type="Proteomes" id="UP000199032">
    <property type="component" value="Unassembled WGS sequence"/>
</dbReference>
<dbReference type="RefSeq" id="WP_090742214.1">
    <property type="nucleotide sequence ID" value="NZ_CZQA01000001.1"/>
</dbReference>
<proteinExistence type="predicted"/>
<protein>
    <submittedName>
        <fullName evidence="1">Uncharacterized protein</fullName>
    </submittedName>
</protein>
<keyword evidence="2" id="KW-1185">Reference proteome</keyword>
<gene>
    <name evidence="1" type="ORF">COMA1_10099</name>
</gene>
<dbReference type="EMBL" id="CZQA01000001">
    <property type="protein sequence ID" value="CUS31415.1"/>
    <property type="molecule type" value="Genomic_DNA"/>
</dbReference>
<reference evidence="1 2" key="1">
    <citation type="submission" date="2015-10" db="EMBL/GenBank/DDBJ databases">
        <authorList>
            <person name="Gilbert D.G."/>
        </authorList>
    </citation>
    <scope>NUCLEOTIDE SEQUENCE [LARGE SCALE GENOMIC DNA]</scope>
    <source>
        <strain evidence="1">COMA1</strain>
    </source>
</reference>
<name>A0A0S4L1K2_9BACT</name>
<organism evidence="1 2">
    <name type="scientific">Candidatus Nitrospira nitrosa</name>
    <dbReference type="NCBI Taxonomy" id="1742972"/>
    <lineage>
        <taxon>Bacteria</taxon>
        <taxon>Pseudomonadati</taxon>
        <taxon>Nitrospirota</taxon>
        <taxon>Nitrospiria</taxon>
        <taxon>Nitrospirales</taxon>
        <taxon>Nitrospiraceae</taxon>
        <taxon>Nitrospira</taxon>
    </lineage>
</organism>
<sequence length="85" mass="9736">MSMFVFTQAAHGFYKYKDVIALGALLWLVLLLIGCSTSRKEYVVNFTRGNDTTAQGSHERPCQTVKHCQILADRDGVRSYWMVYQ</sequence>
<accession>A0A0S4L1K2</accession>